<evidence type="ECO:0000256" key="3">
    <source>
        <dbReference type="ARBA" id="ARBA00008919"/>
    </source>
</evidence>
<evidence type="ECO:0000313" key="11">
    <source>
        <dbReference type="Proteomes" id="UP000014760"/>
    </source>
</evidence>
<dbReference type="EMBL" id="AMQN01004174">
    <property type="status" value="NOT_ANNOTATED_CDS"/>
    <property type="molecule type" value="Genomic_DNA"/>
</dbReference>
<dbReference type="OrthoDB" id="8057859at2759"/>
<organism evidence="9">
    <name type="scientific">Capitella teleta</name>
    <name type="common">Polychaete worm</name>
    <dbReference type="NCBI Taxonomy" id="283909"/>
    <lineage>
        <taxon>Eukaryota</taxon>
        <taxon>Metazoa</taxon>
        <taxon>Spiralia</taxon>
        <taxon>Lophotrochozoa</taxon>
        <taxon>Annelida</taxon>
        <taxon>Polychaeta</taxon>
        <taxon>Sedentaria</taxon>
        <taxon>Scolecida</taxon>
        <taxon>Capitellidae</taxon>
        <taxon>Capitella</taxon>
    </lineage>
</organism>
<reference evidence="9 11" key="2">
    <citation type="journal article" date="2013" name="Nature">
        <title>Insights into bilaterian evolution from three spiralian genomes.</title>
        <authorList>
            <person name="Simakov O."/>
            <person name="Marletaz F."/>
            <person name="Cho S.J."/>
            <person name="Edsinger-Gonzales E."/>
            <person name="Havlak P."/>
            <person name="Hellsten U."/>
            <person name="Kuo D.H."/>
            <person name="Larsson T."/>
            <person name="Lv J."/>
            <person name="Arendt D."/>
            <person name="Savage R."/>
            <person name="Osoegawa K."/>
            <person name="de Jong P."/>
            <person name="Grimwood J."/>
            <person name="Chapman J.A."/>
            <person name="Shapiro H."/>
            <person name="Aerts A."/>
            <person name="Otillar R.P."/>
            <person name="Terry A.Y."/>
            <person name="Boore J.L."/>
            <person name="Grigoriev I.V."/>
            <person name="Lindberg D.R."/>
            <person name="Seaver E.C."/>
            <person name="Weisblat D.A."/>
            <person name="Putnam N.H."/>
            <person name="Rokhsar D.S."/>
        </authorList>
    </citation>
    <scope>NUCLEOTIDE SEQUENCE</scope>
    <source>
        <strain evidence="9 11">I ESC-2004</strain>
    </source>
</reference>
<dbReference type="GO" id="GO:0000139">
    <property type="term" value="C:Golgi membrane"/>
    <property type="evidence" value="ECO:0007669"/>
    <property type="project" value="UniProtKB-SubCell"/>
</dbReference>
<keyword evidence="7" id="KW-0812">Transmembrane</keyword>
<evidence type="ECO:0000256" key="2">
    <source>
        <dbReference type="ARBA" id="ARBA00004922"/>
    </source>
</evidence>
<proteinExistence type="inferred from homology"/>
<keyword evidence="7" id="KW-0472">Membrane</keyword>
<comment type="subcellular location">
    <subcellularLocation>
        <location evidence="1">Golgi apparatus membrane</location>
        <topology evidence="1">Single-pass type II membrane protein</topology>
    </subcellularLocation>
    <subcellularLocation>
        <location evidence="7">Golgi apparatus</location>
        <location evidence="7">Golgi stack membrane</location>
        <topology evidence="7">Single-pass type II membrane protein</topology>
    </subcellularLocation>
</comment>
<evidence type="ECO:0000256" key="5">
    <source>
        <dbReference type="ARBA" id="ARBA00022679"/>
    </source>
</evidence>
<evidence type="ECO:0000259" key="8">
    <source>
        <dbReference type="Pfam" id="PF00852"/>
    </source>
</evidence>
<name>R7VEE3_CAPTE</name>
<feature type="domain" description="Fucosyltransferase C-terminal" evidence="8">
    <location>
        <begin position="3"/>
        <end position="79"/>
    </location>
</feature>
<keyword evidence="5 7" id="KW-0808">Transferase</keyword>
<dbReference type="PANTHER" id="PTHR48438:SF1">
    <property type="entry name" value="ALPHA-(1,3)-FUCOSYLTRANSFERASE C-RELATED"/>
    <property type="match status" value="1"/>
</dbReference>
<dbReference type="InterPro" id="IPR001503">
    <property type="entry name" value="Glyco_trans_10"/>
</dbReference>
<comment type="similarity">
    <text evidence="3 7">Belongs to the glycosyltransferase 10 family.</text>
</comment>
<dbReference type="HOGENOM" id="CLU_194035_0_0_1"/>
<dbReference type="EC" id="2.4.1.-" evidence="7"/>
<accession>R7VEE3</accession>
<dbReference type="PANTHER" id="PTHR48438">
    <property type="entry name" value="ALPHA-(1,3)-FUCOSYLTRANSFERASE C-RELATED"/>
    <property type="match status" value="1"/>
</dbReference>
<comment type="pathway">
    <text evidence="2">Protein modification; protein glycosylation.</text>
</comment>
<dbReference type="Pfam" id="PF00852">
    <property type="entry name" value="Glyco_transf_10"/>
    <property type="match status" value="1"/>
</dbReference>
<evidence type="ECO:0000313" key="9">
    <source>
        <dbReference type="EMBL" id="ELU17009.1"/>
    </source>
</evidence>
<dbReference type="InterPro" id="IPR055270">
    <property type="entry name" value="Glyco_tran_10_C"/>
</dbReference>
<evidence type="ECO:0000256" key="4">
    <source>
        <dbReference type="ARBA" id="ARBA00022676"/>
    </source>
</evidence>
<dbReference type="Proteomes" id="UP000014760">
    <property type="component" value="Unassembled WGS sequence"/>
</dbReference>
<dbReference type="InterPro" id="IPR038577">
    <property type="entry name" value="GT10-like_C_sf"/>
</dbReference>
<dbReference type="GO" id="GO:0008417">
    <property type="term" value="F:fucosyltransferase activity"/>
    <property type="evidence" value="ECO:0007669"/>
    <property type="project" value="InterPro"/>
</dbReference>
<reference evidence="11" key="1">
    <citation type="submission" date="2012-12" db="EMBL/GenBank/DDBJ databases">
        <authorList>
            <person name="Hellsten U."/>
            <person name="Grimwood J."/>
            <person name="Chapman J.A."/>
            <person name="Shapiro H."/>
            <person name="Aerts A."/>
            <person name="Otillar R.P."/>
            <person name="Terry A.Y."/>
            <person name="Boore J.L."/>
            <person name="Simakov O."/>
            <person name="Marletaz F."/>
            <person name="Cho S.-J."/>
            <person name="Edsinger-Gonzales E."/>
            <person name="Havlak P."/>
            <person name="Kuo D.-H."/>
            <person name="Larsson T."/>
            <person name="Lv J."/>
            <person name="Arendt D."/>
            <person name="Savage R."/>
            <person name="Osoegawa K."/>
            <person name="de Jong P."/>
            <person name="Lindberg D.R."/>
            <person name="Seaver E.C."/>
            <person name="Weisblat D.A."/>
            <person name="Putnam N.H."/>
            <person name="Grigoriev I.V."/>
            <person name="Rokhsar D.S."/>
        </authorList>
    </citation>
    <scope>NUCLEOTIDE SEQUENCE</scope>
    <source>
        <strain evidence="11">I ESC-2004</strain>
    </source>
</reference>
<dbReference type="EnsemblMetazoa" id="CapteT79000">
    <property type="protein sequence ID" value="CapteP79000"/>
    <property type="gene ID" value="CapteG79000"/>
</dbReference>
<protein>
    <recommendedName>
        <fullName evidence="7">Fucosyltransferase</fullName>
        <ecNumber evidence="7">2.4.1.-</ecNumber>
    </recommendedName>
</protein>
<feature type="non-terminal residue" evidence="9">
    <location>
        <position position="1"/>
    </location>
</feature>
<keyword evidence="4 7" id="KW-0328">Glycosyltransferase</keyword>
<feature type="non-terminal residue" evidence="9">
    <location>
        <position position="79"/>
    </location>
</feature>
<evidence type="ECO:0000256" key="6">
    <source>
        <dbReference type="ARBA" id="ARBA00023034"/>
    </source>
</evidence>
<evidence type="ECO:0000256" key="7">
    <source>
        <dbReference type="RuleBase" id="RU003832"/>
    </source>
</evidence>
<dbReference type="SUPFAM" id="SSF53756">
    <property type="entry name" value="UDP-Glycosyltransferase/glycogen phosphorylase"/>
    <property type="match status" value="1"/>
</dbReference>
<dbReference type="UniPathway" id="UPA00378"/>
<evidence type="ECO:0000256" key="1">
    <source>
        <dbReference type="ARBA" id="ARBA00004323"/>
    </source>
</evidence>
<keyword evidence="6 7" id="KW-0333">Golgi apparatus</keyword>
<evidence type="ECO:0000313" key="10">
    <source>
        <dbReference type="EnsemblMetazoa" id="CapteP79000"/>
    </source>
</evidence>
<gene>
    <name evidence="9" type="ORF">CAPTEDRAFT_79000</name>
</gene>
<dbReference type="STRING" id="283909.R7VEE3"/>
<dbReference type="GO" id="GO:0032580">
    <property type="term" value="C:Golgi cisterna membrane"/>
    <property type="evidence" value="ECO:0007669"/>
    <property type="project" value="UniProtKB-SubCell"/>
</dbReference>
<reference evidence="10" key="3">
    <citation type="submission" date="2015-06" db="UniProtKB">
        <authorList>
            <consortium name="EnsemblMetazoa"/>
        </authorList>
    </citation>
    <scope>IDENTIFICATION</scope>
</reference>
<dbReference type="Gene3D" id="3.40.50.11660">
    <property type="entry name" value="Glycosyl transferase family 10, C-terminal domain"/>
    <property type="match status" value="1"/>
</dbReference>
<keyword evidence="11" id="KW-1185">Reference proteome</keyword>
<dbReference type="AlphaFoldDB" id="R7VEE3"/>
<dbReference type="EMBL" id="KB292771">
    <property type="protein sequence ID" value="ELU17009.1"/>
    <property type="molecule type" value="Genomic_DNA"/>
</dbReference>
<sequence length="79" mass="9098">VGEKYKFYLSFENALCREYMTEKLHGIIGVNVIPIVMGSVDYANMLPKGTYIDVRDYKSPKQLAAYLHEIDTDDEAYNE</sequence>